<organism evidence="1 2">
    <name type="scientific">Gigaspora margarita</name>
    <dbReference type="NCBI Taxonomy" id="4874"/>
    <lineage>
        <taxon>Eukaryota</taxon>
        <taxon>Fungi</taxon>
        <taxon>Fungi incertae sedis</taxon>
        <taxon>Mucoromycota</taxon>
        <taxon>Glomeromycotina</taxon>
        <taxon>Glomeromycetes</taxon>
        <taxon>Diversisporales</taxon>
        <taxon>Gigasporaceae</taxon>
        <taxon>Gigaspora</taxon>
    </lineage>
</organism>
<accession>A0ABN7UIH6</accession>
<sequence length="100" mass="11854">MFTENRFEIYTTHELVEIELPEKTEIEKAAETRCLAIYELIERTHNAYWRIEKEEDMGRKSAFVYGLVKEMGKDSDGDNIMRAAMNRTEVHDPRKKNRVS</sequence>
<proteinExistence type="predicted"/>
<protein>
    <submittedName>
        <fullName evidence="1">29667_t:CDS:1</fullName>
    </submittedName>
</protein>
<evidence type="ECO:0000313" key="2">
    <source>
        <dbReference type="Proteomes" id="UP000789901"/>
    </source>
</evidence>
<name>A0ABN7UIH6_GIGMA</name>
<reference evidence="1 2" key="1">
    <citation type="submission" date="2021-06" db="EMBL/GenBank/DDBJ databases">
        <authorList>
            <person name="Kallberg Y."/>
            <person name="Tangrot J."/>
            <person name="Rosling A."/>
        </authorList>
    </citation>
    <scope>NUCLEOTIDE SEQUENCE [LARGE SCALE GENOMIC DNA]</scope>
    <source>
        <strain evidence="1 2">120-4 pot B 10/14</strain>
    </source>
</reference>
<keyword evidence="2" id="KW-1185">Reference proteome</keyword>
<evidence type="ECO:0000313" key="1">
    <source>
        <dbReference type="EMBL" id="CAG8590695.1"/>
    </source>
</evidence>
<dbReference type="Proteomes" id="UP000789901">
    <property type="component" value="Unassembled WGS sequence"/>
</dbReference>
<comment type="caution">
    <text evidence="1">The sequence shown here is derived from an EMBL/GenBank/DDBJ whole genome shotgun (WGS) entry which is preliminary data.</text>
</comment>
<dbReference type="EMBL" id="CAJVQB010002887">
    <property type="protein sequence ID" value="CAG8590695.1"/>
    <property type="molecule type" value="Genomic_DNA"/>
</dbReference>
<gene>
    <name evidence="1" type="ORF">GMARGA_LOCUS6394</name>
</gene>